<dbReference type="RefSeq" id="WP_078814322.1">
    <property type="nucleotide sequence ID" value="NZ_FUYE01000010.1"/>
</dbReference>
<proteinExistence type="predicted"/>
<keyword evidence="3" id="KW-1185">Reference proteome</keyword>
<name>A0A1T4YEW4_9BACT</name>
<sequence>MFVKPSGPRHTVTEQADSLVFRIPPKRNIFMLGFLTLWLGGWVVGELMAPIGFFTAVQKNPGAAVFMLVWFCFWTVGGAFAIYTWLWLVKGCEVVTISATALSIKNEIFRYGRTKHYDVSEIRDLRISPLVYNPYDFRSGLAFWGIGGGAIAFDYGFKTYRFGAGVDEAEARLILQTITSRLPQFVDASDT</sequence>
<accession>A0A1T4YEW4</accession>
<keyword evidence="1" id="KW-0472">Membrane</keyword>
<dbReference type="AlphaFoldDB" id="A0A1T4YEW4"/>
<feature type="transmembrane region" description="Helical" evidence="1">
    <location>
        <begin position="29"/>
        <end position="53"/>
    </location>
</feature>
<evidence type="ECO:0000256" key="1">
    <source>
        <dbReference type="SAM" id="Phobius"/>
    </source>
</evidence>
<organism evidence="2 3">
    <name type="scientific">Prosthecobacter debontii</name>
    <dbReference type="NCBI Taxonomy" id="48467"/>
    <lineage>
        <taxon>Bacteria</taxon>
        <taxon>Pseudomonadati</taxon>
        <taxon>Verrucomicrobiota</taxon>
        <taxon>Verrucomicrobiia</taxon>
        <taxon>Verrucomicrobiales</taxon>
        <taxon>Verrucomicrobiaceae</taxon>
        <taxon>Prosthecobacter</taxon>
    </lineage>
</organism>
<dbReference type="OrthoDB" id="8082231at2"/>
<keyword evidence="1" id="KW-1133">Transmembrane helix</keyword>
<reference evidence="3" key="1">
    <citation type="submission" date="2017-02" db="EMBL/GenBank/DDBJ databases">
        <authorList>
            <person name="Varghese N."/>
            <person name="Submissions S."/>
        </authorList>
    </citation>
    <scope>NUCLEOTIDE SEQUENCE [LARGE SCALE GENOMIC DNA]</scope>
    <source>
        <strain evidence="3">ATCC 700200</strain>
    </source>
</reference>
<evidence type="ECO:0000313" key="3">
    <source>
        <dbReference type="Proteomes" id="UP000190774"/>
    </source>
</evidence>
<keyword evidence="1" id="KW-0812">Transmembrane</keyword>
<dbReference type="EMBL" id="FUYE01000010">
    <property type="protein sequence ID" value="SKB00362.1"/>
    <property type="molecule type" value="Genomic_DNA"/>
</dbReference>
<dbReference type="Proteomes" id="UP000190774">
    <property type="component" value="Unassembled WGS sequence"/>
</dbReference>
<protein>
    <submittedName>
        <fullName evidence="2">Uncharacterized protein</fullName>
    </submittedName>
</protein>
<gene>
    <name evidence="2" type="ORF">SAMN02745166_03128</name>
</gene>
<evidence type="ECO:0000313" key="2">
    <source>
        <dbReference type="EMBL" id="SKB00362.1"/>
    </source>
</evidence>
<feature type="transmembrane region" description="Helical" evidence="1">
    <location>
        <begin position="65"/>
        <end position="88"/>
    </location>
</feature>